<dbReference type="InterPro" id="IPR000182">
    <property type="entry name" value="GNAT_dom"/>
</dbReference>
<dbReference type="CDD" id="cd04301">
    <property type="entry name" value="NAT_SF"/>
    <property type="match status" value="1"/>
</dbReference>
<accession>A0A317G760</accession>
<evidence type="ECO:0000313" key="2">
    <source>
        <dbReference type="EMBL" id="PWT28583.1"/>
    </source>
</evidence>
<feature type="domain" description="N-acetyltransferase" evidence="1">
    <location>
        <begin position="154"/>
        <end position="294"/>
    </location>
</feature>
<keyword evidence="2" id="KW-0808">Transferase</keyword>
<sequence length="321" mass="37296">MRTDIKFKNYTDDKYDALCGFLIALNEKDDSHINWNWARLEWMIEHPEFDKSLKNSIGLWIVDDKIVGAAIYDMYFGEGFCGVLPEYKDLYQAVLEYACNELKDDSGFGMAICDENPTEIEMVQELGFKIADQNEIIMERKLDDALEAKLPDGLKFFCPDPMENAYELQWLFWQGFDHGDDKVEFEREEEIIPRNRKHFNKDLGVAAVNENGEMVACCLLWYMAGTDYVYVEPVCTIPPYRGKGVAKAVIFEALGRAKKLGAKRAYVISDMEFYERLGFRKKYHYSFWFKKNGEKDYDKFSCIGINPCEAMNGYTKRTGKL</sequence>
<gene>
    <name evidence="2" type="ORF">CPT75_16415</name>
</gene>
<dbReference type="Gene3D" id="3.40.630.30">
    <property type="match status" value="1"/>
</dbReference>
<reference evidence="2 3" key="1">
    <citation type="submission" date="2017-09" db="EMBL/GenBank/DDBJ databases">
        <title>High-quality draft genome sequence of Butyrivibrio fibrisolvens INBov1, isolated from cow rumen.</title>
        <authorList>
            <person name="Rodriguez Hernaez J."/>
            <person name="Rivarola M."/>
            <person name="Paniego N."/>
            <person name="Cravero S."/>
            <person name="Ceron Cucchi M."/>
            <person name="Martinez M.C."/>
        </authorList>
    </citation>
    <scope>NUCLEOTIDE SEQUENCE [LARGE SCALE GENOMIC DNA]</scope>
    <source>
        <strain evidence="2 3">INBov1</strain>
    </source>
</reference>
<dbReference type="InterPro" id="IPR016181">
    <property type="entry name" value="Acyl_CoA_acyltransferase"/>
</dbReference>
<dbReference type="AlphaFoldDB" id="A0A317G760"/>
<dbReference type="SUPFAM" id="SSF55729">
    <property type="entry name" value="Acyl-CoA N-acyltransferases (Nat)"/>
    <property type="match status" value="1"/>
</dbReference>
<keyword evidence="3" id="KW-1185">Reference proteome</keyword>
<dbReference type="PROSITE" id="PS51186">
    <property type="entry name" value="GNAT"/>
    <property type="match status" value="1"/>
</dbReference>
<organism evidence="2 3">
    <name type="scientific">Butyrivibrio fibrisolvens</name>
    <dbReference type="NCBI Taxonomy" id="831"/>
    <lineage>
        <taxon>Bacteria</taxon>
        <taxon>Bacillati</taxon>
        <taxon>Bacillota</taxon>
        <taxon>Clostridia</taxon>
        <taxon>Lachnospirales</taxon>
        <taxon>Lachnospiraceae</taxon>
        <taxon>Butyrivibrio</taxon>
    </lineage>
</organism>
<evidence type="ECO:0000313" key="3">
    <source>
        <dbReference type="Proteomes" id="UP000245488"/>
    </source>
</evidence>
<dbReference type="RefSeq" id="WP_110073712.1">
    <property type="nucleotide sequence ID" value="NZ_CM009896.1"/>
</dbReference>
<dbReference type="GO" id="GO:0016747">
    <property type="term" value="F:acyltransferase activity, transferring groups other than amino-acyl groups"/>
    <property type="evidence" value="ECO:0007669"/>
    <property type="project" value="InterPro"/>
</dbReference>
<dbReference type="Proteomes" id="UP000245488">
    <property type="component" value="Chromosome"/>
</dbReference>
<proteinExistence type="predicted"/>
<name>A0A317G760_BUTFI</name>
<evidence type="ECO:0000259" key="1">
    <source>
        <dbReference type="PROSITE" id="PS51186"/>
    </source>
</evidence>
<protein>
    <submittedName>
        <fullName evidence="2">GNAT family N-acetyltransferase</fullName>
    </submittedName>
</protein>
<comment type="caution">
    <text evidence="2">The sequence shown here is derived from an EMBL/GenBank/DDBJ whole genome shotgun (WGS) entry which is preliminary data.</text>
</comment>
<dbReference type="Pfam" id="PF00583">
    <property type="entry name" value="Acetyltransf_1"/>
    <property type="match status" value="1"/>
</dbReference>
<dbReference type="EMBL" id="NXNG01000001">
    <property type="protein sequence ID" value="PWT28583.1"/>
    <property type="molecule type" value="Genomic_DNA"/>
</dbReference>